<feature type="transmembrane region" description="Helical" evidence="8">
    <location>
        <begin position="305"/>
        <end position="323"/>
    </location>
</feature>
<evidence type="ECO:0000256" key="8">
    <source>
        <dbReference type="SAM" id="Phobius"/>
    </source>
</evidence>
<comment type="similarity">
    <text evidence="2">Belongs to the binding-protein-dependent transport system permease family. FecCD subfamily.</text>
</comment>
<gene>
    <name evidence="9" type="ORF">ACFOLH_02700</name>
</gene>
<feature type="transmembrane region" description="Helical" evidence="8">
    <location>
        <begin position="144"/>
        <end position="163"/>
    </location>
</feature>
<feature type="transmembrane region" description="Helical" evidence="8">
    <location>
        <begin position="88"/>
        <end position="105"/>
    </location>
</feature>
<feature type="transmembrane region" description="Helical" evidence="8">
    <location>
        <begin position="33"/>
        <end position="53"/>
    </location>
</feature>
<dbReference type="InterPro" id="IPR037294">
    <property type="entry name" value="ABC_BtuC-like"/>
</dbReference>
<evidence type="ECO:0000313" key="10">
    <source>
        <dbReference type="Proteomes" id="UP001595685"/>
    </source>
</evidence>
<evidence type="ECO:0000256" key="2">
    <source>
        <dbReference type="ARBA" id="ARBA00007935"/>
    </source>
</evidence>
<accession>A0ABV7WE11</accession>
<dbReference type="Proteomes" id="UP001595685">
    <property type="component" value="Unassembled WGS sequence"/>
</dbReference>
<dbReference type="PANTHER" id="PTHR30472:SF1">
    <property type="entry name" value="FE(3+) DICITRATE TRANSPORT SYSTEM PERMEASE PROTEIN FECC-RELATED"/>
    <property type="match status" value="1"/>
</dbReference>
<keyword evidence="7 8" id="KW-0472">Membrane</keyword>
<dbReference type="RefSeq" id="WP_340292891.1">
    <property type="nucleotide sequence ID" value="NZ_JBBEOI010000087.1"/>
</dbReference>
<keyword evidence="3" id="KW-0813">Transport</keyword>
<feature type="transmembrane region" description="Helical" evidence="8">
    <location>
        <begin position="117"/>
        <end position="138"/>
    </location>
</feature>
<dbReference type="SUPFAM" id="SSF81345">
    <property type="entry name" value="ABC transporter involved in vitamin B12 uptake, BtuC"/>
    <property type="match status" value="1"/>
</dbReference>
<protein>
    <submittedName>
        <fullName evidence="9">FecCD family ABC transporter permease</fullName>
    </submittedName>
</protein>
<feature type="transmembrane region" description="Helical" evidence="8">
    <location>
        <begin position="175"/>
        <end position="199"/>
    </location>
</feature>
<keyword evidence="6 8" id="KW-1133">Transmembrane helix</keyword>
<keyword evidence="5 8" id="KW-0812">Transmembrane</keyword>
<reference evidence="10" key="1">
    <citation type="journal article" date="2019" name="Int. J. Syst. Evol. Microbiol.">
        <title>The Global Catalogue of Microorganisms (GCM) 10K type strain sequencing project: providing services to taxonomists for standard genome sequencing and annotation.</title>
        <authorList>
            <consortium name="The Broad Institute Genomics Platform"/>
            <consortium name="The Broad Institute Genome Sequencing Center for Infectious Disease"/>
            <person name="Wu L."/>
            <person name="Ma J."/>
        </authorList>
    </citation>
    <scope>NUCLEOTIDE SEQUENCE [LARGE SCALE GENOMIC DNA]</scope>
    <source>
        <strain evidence="10">NCAIM B.02333</strain>
    </source>
</reference>
<evidence type="ECO:0000256" key="1">
    <source>
        <dbReference type="ARBA" id="ARBA00004651"/>
    </source>
</evidence>
<evidence type="ECO:0000256" key="7">
    <source>
        <dbReference type="ARBA" id="ARBA00023136"/>
    </source>
</evidence>
<evidence type="ECO:0000256" key="3">
    <source>
        <dbReference type="ARBA" id="ARBA00022448"/>
    </source>
</evidence>
<dbReference type="EMBL" id="JBHRWW010000001">
    <property type="protein sequence ID" value="MFC3687247.1"/>
    <property type="molecule type" value="Genomic_DNA"/>
</dbReference>
<feature type="transmembrane region" description="Helical" evidence="8">
    <location>
        <begin position="219"/>
        <end position="238"/>
    </location>
</feature>
<keyword evidence="4" id="KW-1003">Cell membrane</keyword>
<dbReference type="InterPro" id="IPR000522">
    <property type="entry name" value="ABC_transptr_permease_BtuC"/>
</dbReference>
<keyword evidence="10" id="KW-1185">Reference proteome</keyword>
<evidence type="ECO:0000313" key="9">
    <source>
        <dbReference type="EMBL" id="MFC3687247.1"/>
    </source>
</evidence>
<dbReference type="PANTHER" id="PTHR30472">
    <property type="entry name" value="FERRIC ENTEROBACTIN TRANSPORT SYSTEM PERMEASE PROTEIN"/>
    <property type="match status" value="1"/>
</dbReference>
<evidence type="ECO:0000256" key="5">
    <source>
        <dbReference type="ARBA" id="ARBA00022692"/>
    </source>
</evidence>
<name>A0ABV7WE11_9MICO</name>
<comment type="caution">
    <text evidence="9">The sequence shown here is derived from an EMBL/GenBank/DDBJ whole genome shotgun (WGS) entry which is preliminary data.</text>
</comment>
<organism evidence="9 10">
    <name type="scientific">Aquipuribacter hungaricus</name>
    <dbReference type="NCBI Taxonomy" id="545624"/>
    <lineage>
        <taxon>Bacteria</taxon>
        <taxon>Bacillati</taxon>
        <taxon>Actinomycetota</taxon>
        <taxon>Actinomycetes</taxon>
        <taxon>Micrococcales</taxon>
        <taxon>Intrasporangiaceae</taxon>
        <taxon>Aquipuribacter</taxon>
    </lineage>
</organism>
<proteinExistence type="inferred from homology"/>
<dbReference type="Gene3D" id="1.10.3470.10">
    <property type="entry name" value="ABC transporter involved in vitamin B12 uptake, BtuC"/>
    <property type="match status" value="1"/>
</dbReference>
<evidence type="ECO:0000256" key="4">
    <source>
        <dbReference type="ARBA" id="ARBA00022475"/>
    </source>
</evidence>
<sequence length="359" mass="35862">MATTTAPRATPVVTSAGAVAGRAGVLRRPTGRLLGLLGALVFLGLLALVSLAVGSRPVALVDVVQSFTAFDPTSEEHLVVRSLRVPRTVMAVMVGVALGLAGALMQGLTRNPLADPGILGVSAGAALAVVLAIFVLGVGSLTGYVWAAFAGAAVTSVAVYLLGATGRDGATPVTLALAGAAVTAFLTSLTTAVLLLDVATLDVYRFWAVGSVAGRDLTVAAQVAPFLLVGTVVALASGRSLNALSMGDDVARSLGARVGLTRVVAAVAVVLLVGGATAAAGPIAFVGLTVPHVARAITGPDYRWVLAWSAVLAPVLLVVADVLGRVVAPPGELQVGLVTAVIGAPFFIALVRRRGLAQV</sequence>
<dbReference type="CDD" id="cd06550">
    <property type="entry name" value="TM_ABC_iron-siderophores_like"/>
    <property type="match status" value="1"/>
</dbReference>
<evidence type="ECO:0000256" key="6">
    <source>
        <dbReference type="ARBA" id="ARBA00022989"/>
    </source>
</evidence>
<comment type="subcellular location">
    <subcellularLocation>
        <location evidence="1">Cell membrane</location>
        <topology evidence="1">Multi-pass membrane protein</topology>
    </subcellularLocation>
</comment>
<feature type="transmembrane region" description="Helical" evidence="8">
    <location>
        <begin position="335"/>
        <end position="352"/>
    </location>
</feature>
<feature type="transmembrane region" description="Helical" evidence="8">
    <location>
        <begin position="259"/>
        <end position="285"/>
    </location>
</feature>
<dbReference type="Pfam" id="PF01032">
    <property type="entry name" value="FecCD"/>
    <property type="match status" value="1"/>
</dbReference>